<dbReference type="CDD" id="cd02440">
    <property type="entry name" value="AdoMet_MTases"/>
    <property type="match status" value="1"/>
</dbReference>
<proteinExistence type="predicted"/>
<dbReference type="GO" id="GO:0008168">
    <property type="term" value="F:methyltransferase activity"/>
    <property type="evidence" value="ECO:0007669"/>
    <property type="project" value="UniProtKB-KW"/>
</dbReference>
<gene>
    <name evidence="5" type="ORF">LX66_5206</name>
</gene>
<dbReference type="InterPro" id="IPR029063">
    <property type="entry name" value="SAM-dependent_MTases_sf"/>
</dbReference>
<dbReference type="InterPro" id="IPR023576">
    <property type="entry name" value="UbiE/COQ5_MeTrFase_CS"/>
</dbReference>
<evidence type="ECO:0000256" key="2">
    <source>
        <dbReference type="ARBA" id="ARBA00022679"/>
    </source>
</evidence>
<keyword evidence="2 5" id="KW-0808">Transferase</keyword>
<dbReference type="Proteomes" id="UP000316778">
    <property type="component" value="Unassembled WGS sequence"/>
</dbReference>
<dbReference type="PANTHER" id="PTHR43591:SF24">
    <property type="entry name" value="2-METHOXY-6-POLYPRENYL-1,4-BENZOQUINOL METHYLASE, MITOCHONDRIAL"/>
    <property type="match status" value="1"/>
</dbReference>
<evidence type="ECO:0000259" key="4">
    <source>
        <dbReference type="Pfam" id="PF13649"/>
    </source>
</evidence>
<dbReference type="Pfam" id="PF13649">
    <property type="entry name" value="Methyltransf_25"/>
    <property type="match status" value="1"/>
</dbReference>
<evidence type="ECO:0000256" key="3">
    <source>
        <dbReference type="ARBA" id="ARBA00022691"/>
    </source>
</evidence>
<dbReference type="PROSITE" id="PS01184">
    <property type="entry name" value="UBIE_2"/>
    <property type="match status" value="1"/>
</dbReference>
<dbReference type="SUPFAM" id="SSF53335">
    <property type="entry name" value="S-adenosyl-L-methionine-dependent methyltransferases"/>
    <property type="match status" value="1"/>
</dbReference>
<keyword evidence="1 5" id="KW-0489">Methyltransferase</keyword>
<feature type="domain" description="Methyltransferase" evidence="4">
    <location>
        <begin position="49"/>
        <end position="145"/>
    </location>
</feature>
<dbReference type="RefSeq" id="WP_145718871.1">
    <property type="nucleotide sequence ID" value="NZ_BAAAFY010000006.1"/>
</dbReference>
<protein>
    <submittedName>
        <fullName evidence="5">Methyltransferase family protein</fullName>
    </submittedName>
</protein>
<keyword evidence="6" id="KW-1185">Reference proteome</keyword>
<organism evidence="5 6">
    <name type="scientific">Chitinophaga japonensis</name>
    <name type="common">Flexibacter japonensis</name>
    <dbReference type="NCBI Taxonomy" id="104662"/>
    <lineage>
        <taxon>Bacteria</taxon>
        <taxon>Pseudomonadati</taxon>
        <taxon>Bacteroidota</taxon>
        <taxon>Chitinophagia</taxon>
        <taxon>Chitinophagales</taxon>
        <taxon>Chitinophagaceae</taxon>
        <taxon>Chitinophaga</taxon>
    </lineage>
</organism>
<dbReference type="OrthoDB" id="9770553at2"/>
<comment type="caution">
    <text evidence="5">The sequence shown here is derived from an EMBL/GenBank/DDBJ whole genome shotgun (WGS) entry which is preliminary data.</text>
</comment>
<evidence type="ECO:0000313" key="5">
    <source>
        <dbReference type="EMBL" id="TWI82630.1"/>
    </source>
</evidence>
<name>A0A562SPP0_CHIJA</name>
<evidence type="ECO:0000256" key="1">
    <source>
        <dbReference type="ARBA" id="ARBA00022603"/>
    </source>
</evidence>
<dbReference type="PANTHER" id="PTHR43591">
    <property type="entry name" value="METHYLTRANSFERASE"/>
    <property type="match status" value="1"/>
</dbReference>
<sequence length="217" mass="24866">MTSQSTYIPALKYNRLTKFYDFLIARFLREKEWKSYLISSFSQSKPLEILDIGCGTATLSLMLKSKFPFANVTGLDGDLKILTIAERKIEAEQADIKLVEGYSYALPFPNNHFDVVTSSLMIHHLSSKDKQRTFKEVLRVLKPGGEFNIADWGKPNNIFVRLLFYIVQLLDGFTTTRDNVKGLLPHYLIENGFVNVTELKKFNTILGSLSIYKSFKF</sequence>
<dbReference type="Gene3D" id="3.40.50.150">
    <property type="entry name" value="Vaccinia Virus protein VP39"/>
    <property type="match status" value="1"/>
</dbReference>
<dbReference type="InterPro" id="IPR041698">
    <property type="entry name" value="Methyltransf_25"/>
</dbReference>
<dbReference type="GO" id="GO:0032259">
    <property type="term" value="P:methylation"/>
    <property type="evidence" value="ECO:0007669"/>
    <property type="project" value="UniProtKB-KW"/>
</dbReference>
<keyword evidence="3" id="KW-0949">S-adenosyl-L-methionine</keyword>
<evidence type="ECO:0000313" key="6">
    <source>
        <dbReference type="Proteomes" id="UP000316778"/>
    </source>
</evidence>
<accession>A0A562SPP0</accession>
<reference evidence="5 6" key="1">
    <citation type="journal article" date="2013" name="Stand. Genomic Sci.">
        <title>Genomic Encyclopedia of Type Strains, Phase I: The one thousand microbial genomes (KMG-I) project.</title>
        <authorList>
            <person name="Kyrpides N.C."/>
            <person name="Woyke T."/>
            <person name="Eisen J.A."/>
            <person name="Garrity G."/>
            <person name="Lilburn T.G."/>
            <person name="Beck B.J."/>
            <person name="Whitman W.B."/>
            <person name="Hugenholtz P."/>
            <person name="Klenk H.P."/>
        </authorList>
    </citation>
    <scope>NUCLEOTIDE SEQUENCE [LARGE SCALE GENOMIC DNA]</scope>
    <source>
        <strain evidence="5 6">DSM 13484</strain>
    </source>
</reference>
<dbReference type="EMBL" id="VLLG01000006">
    <property type="protein sequence ID" value="TWI82630.1"/>
    <property type="molecule type" value="Genomic_DNA"/>
</dbReference>
<dbReference type="AlphaFoldDB" id="A0A562SPP0"/>